<dbReference type="RefSeq" id="WP_090089172.1">
    <property type="nucleotide sequence ID" value="NZ_FOMG01000004.1"/>
</dbReference>
<gene>
    <name evidence="1" type="ORF">SAMN05421842_104117</name>
</gene>
<evidence type="ECO:0000313" key="1">
    <source>
        <dbReference type="EMBL" id="SFC50489.1"/>
    </source>
</evidence>
<dbReference type="AlphaFoldDB" id="A0A1I1JPE2"/>
<evidence type="ECO:0000313" key="2">
    <source>
        <dbReference type="Proteomes" id="UP000199263"/>
    </source>
</evidence>
<sequence>MYPEQKYLEEEIKWEEFSKMIYGGVLMKMPDLLKYGYMRLCEQWLKGHNITTVNNQIALGMLKDVLPSDQYNALLQSLKQQKA</sequence>
<proteinExistence type="predicted"/>
<organism evidence="1 2">
    <name type="scientific">Clostridium uliginosum</name>
    <dbReference type="NCBI Taxonomy" id="119641"/>
    <lineage>
        <taxon>Bacteria</taxon>
        <taxon>Bacillati</taxon>
        <taxon>Bacillota</taxon>
        <taxon>Clostridia</taxon>
        <taxon>Eubacteriales</taxon>
        <taxon>Clostridiaceae</taxon>
        <taxon>Clostridium</taxon>
    </lineage>
</organism>
<keyword evidence="2" id="KW-1185">Reference proteome</keyword>
<dbReference type="EMBL" id="FOMG01000004">
    <property type="protein sequence ID" value="SFC50489.1"/>
    <property type="molecule type" value="Genomic_DNA"/>
</dbReference>
<dbReference type="Proteomes" id="UP000199263">
    <property type="component" value="Unassembled WGS sequence"/>
</dbReference>
<protein>
    <submittedName>
        <fullName evidence="1">Uncharacterized protein</fullName>
    </submittedName>
</protein>
<dbReference type="OrthoDB" id="9979237at2"/>
<name>A0A1I1JPE2_9CLOT</name>
<accession>A0A1I1JPE2</accession>
<reference evidence="1 2" key="1">
    <citation type="submission" date="2016-10" db="EMBL/GenBank/DDBJ databases">
        <authorList>
            <person name="de Groot N.N."/>
        </authorList>
    </citation>
    <scope>NUCLEOTIDE SEQUENCE [LARGE SCALE GENOMIC DNA]</scope>
    <source>
        <strain evidence="1 2">DSM 12992</strain>
    </source>
</reference>